<dbReference type="InterPro" id="IPR000663">
    <property type="entry name" value="Natr_peptide"/>
</dbReference>
<evidence type="ECO:0000256" key="1">
    <source>
        <dbReference type="ARBA" id="ARBA00004613"/>
    </source>
</evidence>
<dbReference type="PRINTS" id="PR00712">
    <property type="entry name" value="BNATPEPTIDE"/>
</dbReference>
<dbReference type="Pfam" id="PF00212">
    <property type="entry name" value="ANP"/>
    <property type="match status" value="1"/>
</dbReference>
<dbReference type="PANTHER" id="PTHR14066:SF10">
    <property type="entry name" value="NATRIURETIC PEPTIDES B"/>
    <property type="match status" value="1"/>
</dbReference>
<feature type="signal peptide" evidence="10">
    <location>
        <begin position="1"/>
        <end position="25"/>
    </location>
</feature>
<feature type="region of interest" description="Disordered" evidence="9">
    <location>
        <begin position="105"/>
        <end position="124"/>
    </location>
</feature>
<evidence type="ECO:0000256" key="5">
    <source>
        <dbReference type="ARBA" id="ARBA00022858"/>
    </source>
</evidence>
<dbReference type="GO" id="GO:0003085">
    <property type="term" value="P:negative regulation of systemic arterial blood pressure"/>
    <property type="evidence" value="ECO:0007669"/>
    <property type="project" value="TreeGrafter"/>
</dbReference>
<evidence type="ECO:0000256" key="6">
    <source>
        <dbReference type="ARBA" id="ARBA00022924"/>
    </source>
</evidence>
<evidence type="ECO:0000256" key="8">
    <source>
        <dbReference type="RuleBase" id="RU003686"/>
    </source>
</evidence>
<evidence type="ECO:0000256" key="7">
    <source>
        <dbReference type="ARBA" id="ARBA00023157"/>
    </source>
</evidence>
<dbReference type="InterPro" id="IPR030480">
    <property type="entry name" value="Natr_peptide_CS"/>
</dbReference>
<evidence type="ECO:0000256" key="3">
    <source>
        <dbReference type="ARBA" id="ARBA00022656"/>
    </source>
</evidence>
<evidence type="ECO:0000256" key="4">
    <source>
        <dbReference type="ARBA" id="ARBA00022729"/>
    </source>
</evidence>
<dbReference type="PANTHER" id="PTHR14066">
    <property type="entry name" value="ATRIAL NATRIURETIC FACTOR PRECURSOR"/>
    <property type="match status" value="1"/>
</dbReference>
<dbReference type="GO" id="GO:0007218">
    <property type="term" value="P:neuropeptide signaling pathway"/>
    <property type="evidence" value="ECO:0007669"/>
    <property type="project" value="TreeGrafter"/>
</dbReference>
<evidence type="ECO:0000256" key="10">
    <source>
        <dbReference type="SAM" id="SignalP"/>
    </source>
</evidence>
<dbReference type="GO" id="GO:0019934">
    <property type="term" value="P:cGMP-mediated signaling"/>
    <property type="evidence" value="ECO:0007669"/>
    <property type="project" value="TreeGrafter"/>
</dbReference>
<dbReference type="GO" id="GO:0005615">
    <property type="term" value="C:extracellular space"/>
    <property type="evidence" value="ECO:0007669"/>
    <property type="project" value="TreeGrafter"/>
</dbReference>
<dbReference type="PROSITE" id="PS00263">
    <property type="entry name" value="NATRIURETIC_PEPTIDE"/>
    <property type="match status" value="1"/>
</dbReference>
<dbReference type="GO" id="GO:0097746">
    <property type="term" value="P:blood vessel diameter maintenance"/>
    <property type="evidence" value="ECO:0007669"/>
    <property type="project" value="UniProtKB-KW"/>
</dbReference>
<sequence>MDPRLVRAGCLVLLLVLLVQDRGAAHPARAGQKYKPLIRRSEEDSQALGQEVHVAARAADEEDAAGPGDALQQPALKTLLASREKRLQPGESCFGQKIDRIGHVSGMGCNTFDPNKGSSSTEKK</sequence>
<feature type="compositionally biased region" description="Polar residues" evidence="9">
    <location>
        <begin position="112"/>
        <end position="124"/>
    </location>
</feature>
<keyword evidence="7" id="KW-1015">Disulfide bond</keyword>
<organism evidence="11">
    <name type="scientific">Varanus glauerti</name>
    <name type="common">Kimberley rock monitor</name>
    <dbReference type="NCBI Taxonomy" id="169841"/>
    <lineage>
        <taxon>Eukaryota</taxon>
        <taxon>Metazoa</taxon>
        <taxon>Chordata</taxon>
        <taxon>Craniata</taxon>
        <taxon>Vertebrata</taxon>
        <taxon>Euteleostomi</taxon>
        <taxon>Lepidosauria</taxon>
        <taxon>Squamata</taxon>
        <taxon>Bifurcata</taxon>
        <taxon>Unidentata</taxon>
        <taxon>Episquamata</taxon>
        <taxon>Toxicofera</taxon>
        <taxon>Anguimorpha</taxon>
        <taxon>Paleoanguimorpha</taxon>
        <taxon>Varanoidea</taxon>
        <taxon>Varanidae</taxon>
        <taxon>Varanus</taxon>
    </lineage>
</organism>
<evidence type="ECO:0000256" key="9">
    <source>
        <dbReference type="SAM" id="MobiDB-lite"/>
    </source>
</evidence>
<proteinExistence type="evidence at transcript level"/>
<dbReference type="GO" id="GO:0005179">
    <property type="term" value="F:hormone activity"/>
    <property type="evidence" value="ECO:0007669"/>
    <property type="project" value="InterPro"/>
</dbReference>
<dbReference type="GO" id="GO:0090729">
    <property type="term" value="F:toxin activity"/>
    <property type="evidence" value="ECO:0007669"/>
    <property type="project" value="UniProtKB-KW"/>
</dbReference>
<dbReference type="GO" id="GO:0007168">
    <property type="term" value="P:receptor guanylyl cyclase signaling pathway"/>
    <property type="evidence" value="ECO:0007669"/>
    <property type="project" value="TreeGrafter"/>
</dbReference>
<dbReference type="GO" id="GO:0005737">
    <property type="term" value="C:cytoplasm"/>
    <property type="evidence" value="ECO:0007669"/>
    <property type="project" value="TreeGrafter"/>
</dbReference>
<dbReference type="AlphaFoldDB" id="E2E4J0"/>
<name>E2E4J0_VARGA</name>
<evidence type="ECO:0000313" key="11">
    <source>
        <dbReference type="EMBL" id="ADK39271.1"/>
    </source>
</evidence>
<keyword evidence="5 8" id="KW-0838">Vasoactive</keyword>
<keyword evidence="6" id="KW-0382">Hypotensive agent</keyword>
<accession>E2E4J0</accession>
<dbReference type="EMBL" id="GU441507">
    <property type="protein sequence ID" value="ADK39271.1"/>
    <property type="molecule type" value="mRNA"/>
</dbReference>
<keyword evidence="3" id="KW-0800">Toxin</keyword>
<dbReference type="GO" id="GO:0051427">
    <property type="term" value="F:hormone receptor binding"/>
    <property type="evidence" value="ECO:0007669"/>
    <property type="project" value="TreeGrafter"/>
</dbReference>
<keyword evidence="2" id="KW-0964">Secreted</keyword>
<dbReference type="InterPro" id="IPR002408">
    <property type="entry name" value="Natriuretic_peptide_brain"/>
</dbReference>
<comment type="similarity">
    <text evidence="8">Belongs to the natriuretic peptide family.</text>
</comment>
<dbReference type="SMART" id="SM00183">
    <property type="entry name" value="NAT_PEP"/>
    <property type="match status" value="1"/>
</dbReference>
<comment type="subcellular location">
    <subcellularLocation>
        <location evidence="1 8">Secreted</location>
    </subcellularLocation>
</comment>
<feature type="chain" id="PRO_5003158923" evidence="10">
    <location>
        <begin position="26"/>
        <end position="124"/>
    </location>
</feature>
<keyword evidence="4 10" id="KW-0732">Signal</keyword>
<dbReference type="InterPro" id="IPR050787">
    <property type="entry name" value="Natriuretic_peptide"/>
</dbReference>
<evidence type="ECO:0000256" key="2">
    <source>
        <dbReference type="ARBA" id="ARBA00022525"/>
    </source>
</evidence>
<dbReference type="GO" id="GO:0006182">
    <property type="term" value="P:cGMP biosynthetic process"/>
    <property type="evidence" value="ECO:0007669"/>
    <property type="project" value="TreeGrafter"/>
</dbReference>
<protein>
    <submittedName>
        <fullName evidence="11">Natriuretic-Vgla1</fullName>
    </submittedName>
</protein>
<reference evidence="11" key="1">
    <citation type="journal article" date="2010" name="Mol. Cell. Proteomics">
        <title>Functional and structural diversification of the Anguimorpha lizard venom system.</title>
        <authorList>
            <person name="Fry B.G."/>
            <person name="Winter K."/>
            <person name="Norman J.A."/>
            <person name="Roelants K."/>
            <person name="Nabuurs R.J."/>
            <person name="van Osch M.J."/>
            <person name="Teeuwisse W.M."/>
            <person name="van der Weerd L."/>
            <person name="McNaughtan J.E."/>
            <person name="Kwok H.F."/>
            <person name="Scheib H."/>
            <person name="Greisman L."/>
            <person name="Kochva E."/>
            <person name="Miller L.J."/>
            <person name="Gao F."/>
            <person name="Karas J."/>
            <person name="Scanlon D."/>
            <person name="Lin F."/>
            <person name="Kuruppu S."/>
            <person name="Shaw C."/>
            <person name="Wong L."/>
            <person name="Hodgson W.C."/>
        </authorList>
    </citation>
    <scope>NUCLEOTIDE SEQUENCE</scope>
    <source>
        <strain evidence="11">VGLA_CL5Ct1</strain>
        <tissue evidence="11">Mandibular venom gland</tissue>
    </source>
</reference>